<evidence type="ECO:0000313" key="1">
    <source>
        <dbReference type="EMBL" id="TID31118.1"/>
    </source>
</evidence>
<protein>
    <submittedName>
        <fullName evidence="1">Uncharacterized protein</fullName>
    </submittedName>
</protein>
<gene>
    <name evidence="1" type="ORF">CANINC_000292</name>
</gene>
<keyword evidence="2" id="KW-1185">Reference proteome</keyword>
<organism evidence="1 2">
    <name type="scientific">Pichia inconspicua</name>
    <dbReference type="NCBI Taxonomy" id="52247"/>
    <lineage>
        <taxon>Eukaryota</taxon>
        <taxon>Fungi</taxon>
        <taxon>Dikarya</taxon>
        <taxon>Ascomycota</taxon>
        <taxon>Saccharomycotina</taxon>
        <taxon>Pichiomycetes</taxon>
        <taxon>Pichiales</taxon>
        <taxon>Pichiaceae</taxon>
        <taxon>Pichia</taxon>
    </lineage>
</organism>
<dbReference type="Proteomes" id="UP000307173">
    <property type="component" value="Unassembled WGS sequence"/>
</dbReference>
<comment type="caution">
    <text evidence="1">The sequence shown here is derived from an EMBL/GenBank/DDBJ whole genome shotgun (WGS) entry which is preliminary data.</text>
</comment>
<dbReference type="AlphaFoldDB" id="A0A4T0X6J6"/>
<feature type="non-terminal residue" evidence="1">
    <location>
        <position position="1"/>
    </location>
</feature>
<evidence type="ECO:0000313" key="2">
    <source>
        <dbReference type="Proteomes" id="UP000307173"/>
    </source>
</evidence>
<dbReference type="EMBL" id="SELW01000048">
    <property type="protein sequence ID" value="TID31118.1"/>
    <property type="molecule type" value="Genomic_DNA"/>
</dbReference>
<proteinExistence type="predicted"/>
<reference evidence="1 2" key="1">
    <citation type="journal article" date="2019" name="Front. Genet.">
        <title>Whole-Genome Sequencing of the Opportunistic Yeast Pathogen Candida inconspicua Uncovers Its Hybrid Origin.</title>
        <authorList>
            <person name="Mixao V."/>
            <person name="Hansen A.P."/>
            <person name="Saus E."/>
            <person name="Boekhout T."/>
            <person name="Lass-Florl C."/>
            <person name="Gabaldon T."/>
        </authorList>
    </citation>
    <scope>NUCLEOTIDE SEQUENCE [LARGE SCALE GENOMIC DNA]</scope>
    <source>
        <strain evidence="1 2">CBS 180</strain>
    </source>
</reference>
<name>A0A4T0X6J6_9ASCO</name>
<accession>A0A4T0X6J6</accession>
<sequence length="331" mass="38318">GRLWNIDNFKSFEKLGYISHPAFPSTFIKRDKKSNIVSIIGLFVDDMIVSSKYIGVLDELSRELMKSYRLKKIEPDDTGMQRFLVKLTVRWFYLPGAATMLIDAKMRGKSMKLKHDQEYVMKELIVLSNDNKKLIKMQGARAQEDLHSIIHGLGFIKNSDEVLTLVNNFKIDVRDTVETSLRNWNILNSIQKYSELKYNPKVIIAGIAKNFPKDITYQPLIKIIGKHKLGEMEPDVVTVIKELHEEIKELTAIRSAEMMFQMDKVSISNNTKEDATDLKEEMRIQAIIGKRSKNFDKRTNKYKVNKETGRNRSEIVPKGCRYCSNDRLQYG</sequence>